<comment type="subcellular location">
    <subcellularLocation>
        <location evidence="1">Membrane</location>
        <topology evidence="1">Multi-pass membrane protein</topology>
    </subcellularLocation>
</comment>
<keyword evidence="5 6" id="KW-0472">Membrane</keyword>
<dbReference type="InterPro" id="IPR045863">
    <property type="entry name" value="CorA_TM1_TM2"/>
</dbReference>
<dbReference type="SUPFAM" id="SSF143865">
    <property type="entry name" value="CorA soluble domain-like"/>
    <property type="match status" value="1"/>
</dbReference>
<dbReference type="PANTHER" id="PTHR47891">
    <property type="entry name" value="TRANSPORTER-RELATED"/>
    <property type="match status" value="1"/>
</dbReference>
<evidence type="ECO:0000313" key="7">
    <source>
        <dbReference type="EMBL" id="ANZ68133.1"/>
    </source>
</evidence>
<dbReference type="Gene3D" id="3.30.460.20">
    <property type="entry name" value="CorA soluble domain-like"/>
    <property type="match status" value="1"/>
</dbReference>
<feature type="transmembrane region" description="Helical" evidence="6">
    <location>
        <begin position="242"/>
        <end position="260"/>
    </location>
</feature>
<dbReference type="RefSeq" id="WP_065903432.1">
    <property type="nucleotide sequence ID" value="NZ_CP014912.1"/>
</dbReference>
<feature type="transmembrane region" description="Helical" evidence="6">
    <location>
        <begin position="272"/>
        <end position="293"/>
    </location>
</feature>
<proteinExistence type="inferred from homology"/>
<gene>
    <name evidence="7" type="ORF">AYR63_13965</name>
</gene>
<dbReference type="PANTHER" id="PTHR47891:SF1">
    <property type="entry name" value="CORA-MAGNESIUM AND COBALT TRANSPORTER"/>
    <property type="match status" value="1"/>
</dbReference>
<evidence type="ECO:0000256" key="3">
    <source>
        <dbReference type="ARBA" id="ARBA00022692"/>
    </source>
</evidence>
<organism evidence="7 8">
    <name type="scientific">Secundilactobacillus paracollinoides</name>
    <dbReference type="NCBI Taxonomy" id="240427"/>
    <lineage>
        <taxon>Bacteria</taxon>
        <taxon>Bacillati</taxon>
        <taxon>Bacillota</taxon>
        <taxon>Bacilli</taxon>
        <taxon>Lactobacillales</taxon>
        <taxon>Lactobacillaceae</taxon>
        <taxon>Secundilactobacillus</taxon>
    </lineage>
</organism>
<sequence>METQQFNQFTWVAVKTTAPQDIKTIQETYHLDAEVLDYATDPNERAHVEYDDETKTFLLVFHVANTKKVDQHYEAVPMTFMIKNNTLITINFPESDYVIAMMQQAKALPDSASVYQFLFTSLFHVSDAFFPLVEQVDQERKEITERLKIKTTKGNLLSLSDLETGLIYLMTAAKQNAAVLEQLKALQIYKQLSETDQEVLDDALIEANQLSEMTQLTGQILDQLSGTYNNVLNNGLNDTMKFLTVWSLLLTIPTIVSGFFGMNVQLPFQHGAWSWVITLVIAAILWMGLGFLLRHFMNKS</sequence>
<accession>A0A1B2J1H4</accession>
<dbReference type="Proteomes" id="UP000093267">
    <property type="component" value="Chromosome"/>
</dbReference>
<dbReference type="GO" id="GO:0046873">
    <property type="term" value="F:metal ion transmembrane transporter activity"/>
    <property type="evidence" value="ECO:0007669"/>
    <property type="project" value="InterPro"/>
</dbReference>
<dbReference type="InterPro" id="IPR045861">
    <property type="entry name" value="CorA_cytoplasmic_dom"/>
</dbReference>
<dbReference type="EMBL" id="CP014924">
    <property type="protein sequence ID" value="ANZ68133.1"/>
    <property type="molecule type" value="Genomic_DNA"/>
</dbReference>
<keyword evidence="8" id="KW-1185">Reference proteome</keyword>
<dbReference type="Gene3D" id="1.20.58.340">
    <property type="entry name" value="Magnesium transport protein CorA, transmembrane region"/>
    <property type="match status" value="2"/>
</dbReference>
<evidence type="ECO:0000313" key="8">
    <source>
        <dbReference type="Proteomes" id="UP000093267"/>
    </source>
</evidence>
<protein>
    <submittedName>
        <fullName evidence="7">Magnesium transporter CorA</fullName>
    </submittedName>
</protein>
<reference evidence="7 8" key="1">
    <citation type="submission" date="2016-03" db="EMBL/GenBank/DDBJ databases">
        <title>Pediococcus and Lactobacillus from brewery environment - whole genome sequencing and assembly.</title>
        <authorList>
            <person name="Behr J."/>
            <person name="Geissler A.J."/>
            <person name="Vogel R.F."/>
        </authorList>
    </citation>
    <scope>NUCLEOTIDE SEQUENCE [LARGE SCALE GENOMIC DNA]</scope>
    <source>
        <strain evidence="7 8">TMW 1.1995</strain>
    </source>
</reference>
<evidence type="ECO:0000256" key="1">
    <source>
        <dbReference type="ARBA" id="ARBA00004141"/>
    </source>
</evidence>
<dbReference type="InterPro" id="IPR047199">
    <property type="entry name" value="CorA-like"/>
</dbReference>
<name>A0A1B2J1H4_9LACO</name>
<dbReference type="OrthoDB" id="9803416at2"/>
<dbReference type="Pfam" id="PF01544">
    <property type="entry name" value="CorA"/>
    <property type="match status" value="1"/>
</dbReference>
<dbReference type="STRING" id="240427.AYR62_07075"/>
<dbReference type="GO" id="GO:0016020">
    <property type="term" value="C:membrane"/>
    <property type="evidence" value="ECO:0007669"/>
    <property type="project" value="UniProtKB-SubCell"/>
</dbReference>
<dbReference type="AlphaFoldDB" id="A0A1B2J1H4"/>
<dbReference type="InterPro" id="IPR002523">
    <property type="entry name" value="MgTranspt_CorA/ZnTranspt_ZntB"/>
</dbReference>
<dbReference type="SUPFAM" id="SSF144083">
    <property type="entry name" value="Magnesium transport protein CorA, transmembrane region"/>
    <property type="match status" value="1"/>
</dbReference>
<dbReference type="CDD" id="cd12827">
    <property type="entry name" value="EcCorA_ZntB-like_u2"/>
    <property type="match status" value="1"/>
</dbReference>
<evidence type="ECO:0000256" key="4">
    <source>
        <dbReference type="ARBA" id="ARBA00022989"/>
    </source>
</evidence>
<keyword evidence="4 6" id="KW-1133">Transmembrane helix</keyword>
<evidence type="ECO:0000256" key="2">
    <source>
        <dbReference type="ARBA" id="ARBA00009765"/>
    </source>
</evidence>
<comment type="similarity">
    <text evidence="2">Belongs to the CorA metal ion transporter (MIT) (TC 1.A.35) family.</text>
</comment>
<evidence type="ECO:0000256" key="5">
    <source>
        <dbReference type="ARBA" id="ARBA00023136"/>
    </source>
</evidence>
<evidence type="ECO:0000256" key="6">
    <source>
        <dbReference type="SAM" id="Phobius"/>
    </source>
</evidence>
<keyword evidence="3 6" id="KW-0812">Transmembrane</keyword>